<keyword evidence="2" id="KW-1185">Reference proteome</keyword>
<evidence type="ECO:0000313" key="1">
    <source>
        <dbReference type="EMBL" id="MCB8881843.1"/>
    </source>
</evidence>
<name>A0A963Z4X7_9PROT</name>
<reference evidence="1 2" key="1">
    <citation type="journal article" date="2021" name="Microorganisms">
        <title>Acidisoma silvae sp. nov. and Acidisomacellulosilytica sp. nov., Two Acidophilic Bacteria Isolated from Decaying Wood, Hydrolyzing Cellulose and Producing Poly-3-hydroxybutyrate.</title>
        <authorList>
            <person name="Mieszkin S."/>
            <person name="Pouder E."/>
            <person name="Uroz S."/>
            <person name="Simon-Colin C."/>
            <person name="Alain K."/>
        </authorList>
    </citation>
    <scope>NUCLEOTIDE SEQUENCE [LARGE SCALE GENOMIC DNA]</scope>
    <source>
        <strain evidence="1 2">HW T5.17</strain>
    </source>
</reference>
<dbReference type="EMBL" id="JAESVA010000005">
    <property type="protein sequence ID" value="MCB8881843.1"/>
    <property type="molecule type" value="Genomic_DNA"/>
</dbReference>
<evidence type="ECO:0000313" key="2">
    <source>
        <dbReference type="Proteomes" id="UP000721844"/>
    </source>
</evidence>
<protein>
    <submittedName>
        <fullName evidence="1">Uncharacterized protein</fullName>
    </submittedName>
</protein>
<comment type="caution">
    <text evidence="1">The sequence shown here is derived from an EMBL/GenBank/DDBJ whole genome shotgun (WGS) entry which is preliminary data.</text>
</comment>
<sequence>MRSFLLVLIVVLLVVLGGGFVALGMFPLPLHQHQVHEILPNSVIDKT</sequence>
<dbReference type="RefSeq" id="WP_227308502.1">
    <property type="nucleotide sequence ID" value="NZ_JAESVA010000005.1"/>
</dbReference>
<organism evidence="1 2">
    <name type="scientific">Acidisoma cellulosilyticum</name>
    <dbReference type="NCBI Taxonomy" id="2802395"/>
    <lineage>
        <taxon>Bacteria</taxon>
        <taxon>Pseudomonadati</taxon>
        <taxon>Pseudomonadota</taxon>
        <taxon>Alphaproteobacteria</taxon>
        <taxon>Acetobacterales</taxon>
        <taxon>Acidocellaceae</taxon>
        <taxon>Acidisoma</taxon>
    </lineage>
</organism>
<accession>A0A963Z4X7</accession>
<gene>
    <name evidence="1" type="ORF">ACELLULO517_16465</name>
</gene>
<dbReference type="AlphaFoldDB" id="A0A963Z4X7"/>
<proteinExistence type="predicted"/>
<dbReference type="Proteomes" id="UP000721844">
    <property type="component" value="Unassembled WGS sequence"/>
</dbReference>